<dbReference type="PANTHER" id="PTHR12307:SF36">
    <property type="entry name" value="GLYCOGEN-BINDING SUBUNIT 76A"/>
    <property type="match status" value="1"/>
</dbReference>
<dbReference type="Gene3D" id="2.60.40.2440">
    <property type="entry name" value="Carbohydrate binding type-21 domain"/>
    <property type="match status" value="1"/>
</dbReference>
<protein>
    <submittedName>
        <fullName evidence="3">CBM21 domain-containing protein</fullName>
    </submittedName>
</protein>
<reference evidence="3" key="1">
    <citation type="submission" date="2022-11" db="UniProtKB">
        <authorList>
            <consortium name="WormBaseParasite"/>
        </authorList>
    </citation>
    <scope>IDENTIFICATION</scope>
</reference>
<dbReference type="GO" id="GO:0005979">
    <property type="term" value="P:regulation of glycogen biosynthetic process"/>
    <property type="evidence" value="ECO:0007669"/>
    <property type="project" value="TreeGrafter"/>
</dbReference>
<dbReference type="InterPro" id="IPR038175">
    <property type="entry name" value="CBM21_dom_sf"/>
</dbReference>
<dbReference type="GO" id="GO:0000164">
    <property type="term" value="C:protein phosphatase type 1 complex"/>
    <property type="evidence" value="ECO:0007669"/>
    <property type="project" value="TreeGrafter"/>
</dbReference>
<dbReference type="PANTHER" id="PTHR12307">
    <property type="entry name" value="PROTEIN PHOSPHATASE 1 REGULATORY SUBUNIT"/>
    <property type="match status" value="1"/>
</dbReference>
<organism evidence="2 3">
    <name type="scientific">Plectus sambesii</name>
    <dbReference type="NCBI Taxonomy" id="2011161"/>
    <lineage>
        <taxon>Eukaryota</taxon>
        <taxon>Metazoa</taxon>
        <taxon>Ecdysozoa</taxon>
        <taxon>Nematoda</taxon>
        <taxon>Chromadorea</taxon>
        <taxon>Plectida</taxon>
        <taxon>Plectina</taxon>
        <taxon>Plectoidea</taxon>
        <taxon>Plectidae</taxon>
        <taxon>Plectus</taxon>
    </lineage>
</organism>
<dbReference type="Proteomes" id="UP000887566">
    <property type="component" value="Unplaced"/>
</dbReference>
<dbReference type="AlphaFoldDB" id="A0A914VSS1"/>
<dbReference type="WBParaSite" id="PSAMB.scaffold239size62642.g3865.t1">
    <property type="protein sequence ID" value="PSAMB.scaffold239size62642.g3865.t1"/>
    <property type="gene ID" value="PSAMB.scaffold239size62642.g3865"/>
</dbReference>
<dbReference type="Pfam" id="PF03370">
    <property type="entry name" value="CBM_21"/>
    <property type="match status" value="1"/>
</dbReference>
<evidence type="ECO:0000259" key="1">
    <source>
        <dbReference type="PROSITE" id="PS51159"/>
    </source>
</evidence>
<feature type="domain" description="CBM21" evidence="1">
    <location>
        <begin position="45"/>
        <end position="154"/>
    </location>
</feature>
<accession>A0A914VSS1</accession>
<evidence type="ECO:0000313" key="3">
    <source>
        <dbReference type="WBParaSite" id="PSAMB.scaffold239size62642.g3865.t1"/>
    </source>
</evidence>
<evidence type="ECO:0000313" key="2">
    <source>
        <dbReference type="Proteomes" id="UP000887566"/>
    </source>
</evidence>
<dbReference type="GO" id="GO:2001069">
    <property type="term" value="F:glycogen binding"/>
    <property type="evidence" value="ECO:0007669"/>
    <property type="project" value="TreeGrafter"/>
</dbReference>
<dbReference type="GO" id="GO:0008157">
    <property type="term" value="F:protein phosphatase 1 binding"/>
    <property type="evidence" value="ECO:0007669"/>
    <property type="project" value="TreeGrafter"/>
</dbReference>
<dbReference type="InterPro" id="IPR005036">
    <property type="entry name" value="CBM21_dom"/>
</dbReference>
<dbReference type="InterPro" id="IPR050782">
    <property type="entry name" value="PP1_regulatory_subunit_3"/>
</dbReference>
<proteinExistence type="predicted"/>
<name>A0A914VSS1_9BILA</name>
<dbReference type="PROSITE" id="PS51159">
    <property type="entry name" value="CBM21"/>
    <property type="match status" value="1"/>
</dbReference>
<keyword evidence="2" id="KW-1185">Reference proteome</keyword>
<sequence length="180" mass="19888">MERLDADSGVFSTASCAMEDSLTSPTLSINSIDGFPTIAVNGEDANRRVSELTDMVNDMRLRSQWGQTVQLYGGAFASSGEVHVRYTLDGWATWTEVRASFIDSSSNGAHDLFSFSLFLPYDLPTDSRCEFCVRYSVGDKQFWDSNDGANYVLDFCSPQSAFSGRSSMSGIDPGWSHFLY</sequence>